<organism evidence="1 2">
    <name type="scientific">Antarcticirhabdus aurantiaca</name>
    <dbReference type="NCBI Taxonomy" id="2606717"/>
    <lineage>
        <taxon>Bacteria</taxon>
        <taxon>Pseudomonadati</taxon>
        <taxon>Pseudomonadota</taxon>
        <taxon>Alphaproteobacteria</taxon>
        <taxon>Hyphomicrobiales</taxon>
        <taxon>Aurantimonadaceae</taxon>
        <taxon>Antarcticirhabdus</taxon>
    </lineage>
</organism>
<keyword evidence="2" id="KW-1185">Reference proteome</keyword>
<name>A0ACD4NH46_9HYPH</name>
<dbReference type="Proteomes" id="UP001163223">
    <property type="component" value="Chromosome"/>
</dbReference>
<reference evidence="1" key="1">
    <citation type="submission" date="2022-11" db="EMBL/GenBank/DDBJ databases">
        <title>beta-Carotene-producing bacterium, Jeongeuplla avenae sp. nov., alleviates the salt stress of Arabidopsis seedlings.</title>
        <authorList>
            <person name="Jiang L."/>
            <person name="Lee J."/>
        </authorList>
    </citation>
    <scope>NUCLEOTIDE SEQUENCE</scope>
    <source>
        <strain evidence="1">DY_R2A_6</strain>
    </source>
</reference>
<dbReference type="EMBL" id="CP113520">
    <property type="protein sequence ID" value="WAJ26127.1"/>
    <property type="molecule type" value="Genomic_DNA"/>
</dbReference>
<accession>A0ACD4NH46</accession>
<evidence type="ECO:0000313" key="1">
    <source>
        <dbReference type="EMBL" id="WAJ26127.1"/>
    </source>
</evidence>
<gene>
    <name evidence="1" type="ORF">OXU80_14515</name>
</gene>
<sequence>MTAATRARRLLPLGGVLLVALASAGCLSDGEQRRADLYQDAGTCADFGARPGSHAHTQCMLRQQERRDNEQILALERARISSETARNNLEMLETIRARRRED</sequence>
<evidence type="ECO:0000313" key="2">
    <source>
        <dbReference type="Proteomes" id="UP001163223"/>
    </source>
</evidence>
<proteinExistence type="predicted"/>
<protein>
    <submittedName>
        <fullName evidence="1">Uncharacterized protein</fullName>
    </submittedName>
</protein>